<feature type="transmembrane region" description="Helical" evidence="1">
    <location>
        <begin position="6"/>
        <end position="23"/>
    </location>
</feature>
<organism evidence="2 3">
    <name type="scientific">Scleropages formosus</name>
    <name type="common">Asian bonytongue</name>
    <name type="synonym">Osteoglossum formosum</name>
    <dbReference type="NCBI Taxonomy" id="113540"/>
    <lineage>
        <taxon>Eukaryota</taxon>
        <taxon>Metazoa</taxon>
        <taxon>Chordata</taxon>
        <taxon>Craniata</taxon>
        <taxon>Vertebrata</taxon>
        <taxon>Euteleostomi</taxon>
        <taxon>Actinopterygii</taxon>
        <taxon>Neopterygii</taxon>
        <taxon>Teleostei</taxon>
        <taxon>Osteoglossocephala</taxon>
        <taxon>Osteoglossomorpha</taxon>
        <taxon>Osteoglossiformes</taxon>
        <taxon>Osteoglossidae</taxon>
        <taxon>Scleropages</taxon>
    </lineage>
</organism>
<keyword evidence="1" id="KW-1133">Transmembrane helix</keyword>
<proteinExistence type="predicted"/>
<dbReference type="Ensembl" id="ENSSFOT00015068714.1">
    <property type="protein sequence ID" value="ENSSFOP00015049394.1"/>
    <property type="gene ID" value="ENSSFOG00015025359.1"/>
</dbReference>
<reference evidence="2" key="3">
    <citation type="submission" date="2025-09" db="UniProtKB">
        <authorList>
            <consortium name="Ensembl"/>
        </authorList>
    </citation>
    <scope>IDENTIFICATION</scope>
</reference>
<keyword evidence="3" id="KW-1185">Reference proteome</keyword>
<keyword evidence="1" id="KW-0472">Membrane</keyword>
<reference evidence="2 3" key="1">
    <citation type="submission" date="2019-04" db="EMBL/GenBank/DDBJ databases">
        <authorList>
            <consortium name="Wellcome Sanger Institute Data Sharing"/>
        </authorList>
    </citation>
    <scope>NUCLEOTIDE SEQUENCE [LARGE SCALE GENOMIC DNA]</scope>
</reference>
<name>A0A8C9TAA6_SCLFO</name>
<dbReference type="AlphaFoldDB" id="A0A8C9TAA6"/>
<dbReference type="GeneTree" id="ENSGT00990000205848"/>
<evidence type="ECO:0000313" key="3">
    <source>
        <dbReference type="Proteomes" id="UP000694397"/>
    </source>
</evidence>
<evidence type="ECO:0000256" key="1">
    <source>
        <dbReference type="SAM" id="Phobius"/>
    </source>
</evidence>
<sequence>MGWLDLSSVLIFLFVFLILVDLIKNNKAPKNFPPGPPWSLPFVGDLFRIDSDRIHLQMAEVHAFSLNELMQPLKPTDSQGRRWSRSSFC</sequence>
<keyword evidence="1" id="KW-0812">Transmembrane</keyword>
<dbReference type="Proteomes" id="UP000694397">
    <property type="component" value="Chromosome 9"/>
</dbReference>
<protein>
    <submittedName>
        <fullName evidence="2">Uncharacterized protein</fullName>
    </submittedName>
</protein>
<dbReference type="OrthoDB" id="2789670at2759"/>
<evidence type="ECO:0000313" key="2">
    <source>
        <dbReference type="Ensembl" id="ENSSFOP00015049394.1"/>
    </source>
</evidence>
<accession>A0A8C9TAA6</accession>
<reference evidence="2" key="2">
    <citation type="submission" date="2025-08" db="UniProtKB">
        <authorList>
            <consortium name="Ensembl"/>
        </authorList>
    </citation>
    <scope>IDENTIFICATION</scope>
</reference>